<reference evidence="1 2" key="1">
    <citation type="journal article" date="2015" name="Clin. Infect. Dis.">
        <title>Genomic Investigations unmask Mycoplasma amphoriforme, a new respiratory pathogen.</title>
        <authorList>
            <person name="Gillespie S.H."/>
            <person name="Ling C.L."/>
            <person name="Oravcova K."/>
            <person name="Pinheiro M."/>
            <person name="Wells L."/>
            <person name="Bryant J.M."/>
            <person name="McHugh T.D."/>
            <person name="Bebear C."/>
            <person name="Webster D."/>
            <person name="Harris S.R."/>
            <person name="Seth-Smith H.M."/>
            <person name="Thomson N.R."/>
        </authorList>
    </citation>
    <scope>NUCLEOTIDE SEQUENCE [LARGE SCALE GENOMIC DNA]</scope>
    <source>
        <strain evidence="1 2">A39</strain>
    </source>
</reference>
<dbReference type="RefSeq" id="WP_343251422.1">
    <property type="nucleotide sequence ID" value="NZ_HG937516.1"/>
</dbReference>
<organism evidence="1 2">
    <name type="scientific">Mycoplasma amphoriforme A39</name>
    <dbReference type="NCBI Taxonomy" id="572419"/>
    <lineage>
        <taxon>Bacteria</taxon>
        <taxon>Bacillati</taxon>
        <taxon>Mycoplasmatota</taxon>
        <taxon>Mollicutes</taxon>
        <taxon>Mycoplasmataceae</taxon>
        <taxon>Mycoplasma</taxon>
    </lineage>
</organism>
<accession>A0A292IJR0</accession>
<evidence type="ECO:0000313" key="1">
    <source>
        <dbReference type="EMBL" id="CDN40792.1"/>
    </source>
</evidence>
<gene>
    <name evidence="1" type="ORF">MAMA39_06750</name>
</gene>
<keyword evidence="2" id="KW-1185">Reference proteome</keyword>
<proteinExistence type="predicted"/>
<protein>
    <submittedName>
        <fullName evidence="1">Uncharacterized protein</fullName>
    </submittedName>
</protein>
<evidence type="ECO:0000313" key="2">
    <source>
        <dbReference type="Proteomes" id="UP000261764"/>
    </source>
</evidence>
<sequence>MVSSTSVTGFLNKLKIGQNFYLFKKLIKEENIIENGVQLINLQESISPIIMGLTVDYLTRLSLGQKKEEVFFASQYGRELLWMKITAAYPGLLLSDMSKYILDEETTFFKQLINYYDQNFLQVDNSLSLQNALLVAKLSHYDAIGRALYTDIYPEQTTLDALTYDVIVQLVQRNLVILKKENNVVCSVHFTPDHLHHPFKKIIKSGDGDFYDDDFVWDLKVSSKKPSNKDFIQLMVYFLLGLNSSLRVKFKKISYIGIINPRLNKVYKVAIKDIPVELWDFVCKAMEYGEGFFEQNY</sequence>
<name>A0A292IJR0_9MOLU</name>
<dbReference type="Proteomes" id="UP000261764">
    <property type="component" value="Chromosome I"/>
</dbReference>
<dbReference type="EMBL" id="HG937516">
    <property type="protein sequence ID" value="CDN40792.1"/>
    <property type="molecule type" value="Genomic_DNA"/>
</dbReference>
<dbReference type="KEGG" id="mamp:MAMA39_06750"/>
<dbReference type="AlphaFoldDB" id="A0A292IJR0"/>